<protein>
    <recommendedName>
        <fullName evidence="4">Phosphohistidine phosphatase</fullName>
    </recommendedName>
</protein>
<accession>Q8FUA9</accession>
<dbReference type="PANTHER" id="PTHR47623:SF1">
    <property type="entry name" value="OS09G0287300 PROTEIN"/>
    <property type="match status" value="1"/>
</dbReference>
<proteinExistence type="predicted"/>
<dbReference type="PANTHER" id="PTHR47623">
    <property type="entry name" value="OS09G0287300 PROTEIN"/>
    <property type="match status" value="1"/>
</dbReference>
<dbReference type="KEGG" id="cef:CE0112"/>
<sequence length="174" mass="19580">MAKVMTMSHRLVIMRHSKSSWAEPEPDHARPLNKRGHRDGKAAGQWLAENIGPVDHVLCSTATRTRLTWERAQAGGAVAKDVHYHDEIYETEVSYFEHLILRLPESVGTALFVGHWPGVVELAHHFGAEDEHPGWAQMDKKFPTSAIAVLEFDTPWKTLADDLARLTDFVIPRG</sequence>
<dbReference type="CDD" id="cd07067">
    <property type="entry name" value="HP_PGM_like"/>
    <property type="match status" value="1"/>
</dbReference>
<dbReference type="HOGENOM" id="CLU_084603_2_1_11"/>
<feature type="region of interest" description="Disordered" evidence="1">
    <location>
        <begin position="18"/>
        <end position="41"/>
    </location>
</feature>
<dbReference type="Proteomes" id="UP000001409">
    <property type="component" value="Chromosome"/>
</dbReference>
<reference evidence="2 3" key="1">
    <citation type="journal article" date="2003" name="Genome Res.">
        <title>Comparative complete genome sequence analysis of the amino acid replacements responsible for the thermostability of Corynebacterium efficiens.</title>
        <authorList>
            <person name="Nishio Y."/>
            <person name="Nakamura Y."/>
            <person name="Kawarabayasi Y."/>
            <person name="Usuda Y."/>
            <person name="Kimura E."/>
            <person name="Sugimoto S."/>
            <person name="Matsui K."/>
            <person name="Yamagishi A."/>
            <person name="Kikuchi H."/>
            <person name="Ikeo K."/>
            <person name="Gojobori T."/>
        </authorList>
    </citation>
    <scope>NUCLEOTIDE SEQUENCE [LARGE SCALE GENOMIC DNA]</scope>
    <source>
        <strain evidence="3">DSM 44549 / YS-314 / AJ 12310 / JCM 11189 / NBRC 100395</strain>
    </source>
</reference>
<dbReference type="Gene3D" id="3.40.50.1240">
    <property type="entry name" value="Phosphoglycerate mutase-like"/>
    <property type="match status" value="1"/>
</dbReference>
<keyword evidence="3" id="KW-1185">Reference proteome</keyword>
<evidence type="ECO:0000256" key="1">
    <source>
        <dbReference type="SAM" id="MobiDB-lite"/>
    </source>
</evidence>
<dbReference type="AlphaFoldDB" id="Q8FUA9"/>
<dbReference type="SUPFAM" id="SSF53254">
    <property type="entry name" value="Phosphoglycerate mutase-like"/>
    <property type="match status" value="1"/>
</dbReference>
<dbReference type="Pfam" id="PF00300">
    <property type="entry name" value="His_Phos_1"/>
    <property type="match status" value="1"/>
</dbReference>
<dbReference type="EMBL" id="BA000035">
    <property type="protein sequence ID" value="BAC16922.1"/>
    <property type="molecule type" value="Genomic_DNA"/>
</dbReference>
<organism evidence="2 3">
    <name type="scientific">Corynebacterium efficiens (strain DSM 44549 / YS-314 / AJ 12310 / JCM 11189 / NBRC 100395)</name>
    <dbReference type="NCBI Taxonomy" id="196164"/>
    <lineage>
        <taxon>Bacteria</taxon>
        <taxon>Bacillati</taxon>
        <taxon>Actinomycetota</taxon>
        <taxon>Actinomycetes</taxon>
        <taxon>Mycobacteriales</taxon>
        <taxon>Corynebacteriaceae</taxon>
        <taxon>Corynebacterium</taxon>
    </lineage>
</organism>
<evidence type="ECO:0000313" key="3">
    <source>
        <dbReference type="Proteomes" id="UP000001409"/>
    </source>
</evidence>
<evidence type="ECO:0008006" key="4">
    <source>
        <dbReference type="Google" id="ProtNLM"/>
    </source>
</evidence>
<dbReference type="InterPro" id="IPR029033">
    <property type="entry name" value="His_PPase_superfam"/>
</dbReference>
<name>Q8FUA9_COREF</name>
<evidence type="ECO:0000313" key="2">
    <source>
        <dbReference type="EMBL" id="BAC16922.1"/>
    </source>
</evidence>
<dbReference type="InterPro" id="IPR013078">
    <property type="entry name" value="His_Pase_superF_clade-1"/>
</dbReference>
<dbReference type="eggNOG" id="COG2062">
    <property type="taxonomic scope" value="Bacteria"/>
</dbReference>
<dbReference type="STRING" id="196164.gene:10740502"/>